<dbReference type="EMBL" id="LBYQ01000001">
    <property type="protein sequence ID" value="KKR55671.1"/>
    <property type="molecule type" value="Genomic_DNA"/>
</dbReference>
<evidence type="ECO:0000313" key="5">
    <source>
        <dbReference type="Proteomes" id="UP000034489"/>
    </source>
</evidence>
<dbReference type="GO" id="GO:0000160">
    <property type="term" value="P:phosphorelay signal transduction system"/>
    <property type="evidence" value="ECO:0007669"/>
    <property type="project" value="InterPro"/>
</dbReference>
<accession>A0A0G0S0C2</accession>
<dbReference type="PROSITE" id="PS50110">
    <property type="entry name" value="RESPONSE_REGULATORY"/>
    <property type="match status" value="1"/>
</dbReference>
<keyword evidence="4" id="KW-0808">Transferase</keyword>
<dbReference type="InterPro" id="IPR011006">
    <property type="entry name" value="CheY-like_superfamily"/>
</dbReference>
<comment type="caution">
    <text evidence="4">The sequence shown here is derived from an EMBL/GenBank/DDBJ whole genome shotgun (WGS) entry which is preliminary data.</text>
</comment>
<dbReference type="SUPFAM" id="SSF52172">
    <property type="entry name" value="CheY-like"/>
    <property type="match status" value="1"/>
</dbReference>
<keyword evidence="4" id="KW-0418">Kinase</keyword>
<dbReference type="PANTHER" id="PTHR44591:SF3">
    <property type="entry name" value="RESPONSE REGULATORY DOMAIN-CONTAINING PROTEIN"/>
    <property type="match status" value="1"/>
</dbReference>
<proteinExistence type="predicted"/>
<evidence type="ECO:0000256" key="2">
    <source>
        <dbReference type="PROSITE-ProRule" id="PRU00169"/>
    </source>
</evidence>
<dbReference type="GO" id="GO:0016301">
    <property type="term" value="F:kinase activity"/>
    <property type="evidence" value="ECO:0007669"/>
    <property type="project" value="UniProtKB-KW"/>
</dbReference>
<dbReference type="PANTHER" id="PTHR44591">
    <property type="entry name" value="STRESS RESPONSE REGULATOR PROTEIN 1"/>
    <property type="match status" value="1"/>
</dbReference>
<dbReference type="InterPro" id="IPR050595">
    <property type="entry name" value="Bact_response_regulator"/>
</dbReference>
<feature type="domain" description="Response regulatory" evidence="3">
    <location>
        <begin position="10"/>
        <end position="131"/>
    </location>
</feature>
<reference evidence="4 5" key="1">
    <citation type="journal article" date="2015" name="Nature">
        <title>rRNA introns, odd ribosomes, and small enigmatic genomes across a large radiation of phyla.</title>
        <authorList>
            <person name="Brown C.T."/>
            <person name="Hug L.A."/>
            <person name="Thomas B.C."/>
            <person name="Sharon I."/>
            <person name="Castelle C.J."/>
            <person name="Singh A."/>
            <person name="Wilkins M.J."/>
            <person name="Williams K.H."/>
            <person name="Banfield J.F."/>
        </authorList>
    </citation>
    <scope>NUCLEOTIDE SEQUENCE [LARGE SCALE GENOMIC DNA]</scope>
</reference>
<organism evidence="4 5">
    <name type="scientific">Candidatus Curtissbacteria bacterium GW2011_GWA1_40_24</name>
    <dbReference type="NCBI Taxonomy" id="1618406"/>
    <lineage>
        <taxon>Bacteria</taxon>
        <taxon>Candidatus Curtissiibacteriota</taxon>
    </lineage>
</organism>
<keyword evidence="1 2" id="KW-0597">Phosphoprotein</keyword>
<dbReference type="CDD" id="cd00156">
    <property type="entry name" value="REC"/>
    <property type="match status" value="1"/>
</dbReference>
<sequence length="134" mass="14875">MIFGAPKKSKIVIIDDEPSFLSIFSTALGKENFEVKTFSDPQEALKNIVGEKPDVILLDIKMPGLDGFQVFEYLKKDFGKNLPKVLFLTSLGETISGTAIDNHFAKTIGANGYIHKTDDLNNIVKKVKETIENQ</sequence>
<gene>
    <name evidence="4" type="ORF">UT92_C0001G0014</name>
</gene>
<dbReference type="InterPro" id="IPR001789">
    <property type="entry name" value="Sig_transdc_resp-reg_receiver"/>
</dbReference>
<evidence type="ECO:0000256" key="1">
    <source>
        <dbReference type="ARBA" id="ARBA00022553"/>
    </source>
</evidence>
<evidence type="ECO:0000259" key="3">
    <source>
        <dbReference type="PROSITE" id="PS50110"/>
    </source>
</evidence>
<name>A0A0G0S0C2_9BACT</name>
<dbReference type="Pfam" id="PF00072">
    <property type="entry name" value="Response_reg"/>
    <property type="match status" value="1"/>
</dbReference>
<evidence type="ECO:0000313" key="4">
    <source>
        <dbReference type="EMBL" id="KKR55671.1"/>
    </source>
</evidence>
<feature type="modified residue" description="4-aspartylphosphate" evidence="2">
    <location>
        <position position="59"/>
    </location>
</feature>
<dbReference type="AlphaFoldDB" id="A0A0G0S0C2"/>
<protein>
    <submittedName>
        <fullName evidence="4">Response Regulator Receiver Signal Transduction Histidine Kinase</fullName>
    </submittedName>
</protein>
<dbReference type="Proteomes" id="UP000034489">
    <property type="component" value="Unassembled WGS sequence"/>
</dbReference>
<dbReference type="Gene3D" id="3.40.50.2300">
    <property type="match status" value="1"/>
</dbReference>
<dbReference type="SMART" id="SM00448">
    <property type="entry name" value="REC"/>
    <property type="match status" value="1"/>
</dbReference>